<protein>
    <submittedName>
        <fullName evidence="2">Uncharacterized protein</fullName>
    </submittedName>
</protein>
<evidence type="ECO:0000256" key="1">
    <source>
        <dbReference type="SAM" id="MobiDB-lite"/>
    </source>
</evidence>
<sequence>MNKALKLGRKSSEETLISYPSTKKKRNPSPRNPLKDLNSTSTSSSTAAPKGRCFSFIHRTKSPTSAPPDLKLHPSKASAISAKFPQKSLRNPLRSNADGPRRPSSKNSKKTGQRSDSELSLKKDVVLESLPDSTPDKTLLGTPASNVTPPVQVSISPEIVGGSVVAPAPVCFAAGHVITGVTDRRKCRPRGILTIGEDRVSDESRVSLAVPPLAEASMRWLSSPSDNAKAGTEGSSCSIVQLAHCSGEASVNWFLSPMDDGKTSVFRNDSVIPKTSVLKMGPVYDCENWSFSPVCSNTAASPEIGGSIGIKSSVSERTPSSGYDVLRTSTTDSSISPFSMILRRAEESSRCKVFRPYQEKCRRYGSAMQNSPFSDGSLGSGNVISTPSSHSSLGNQAVNSTARVIGNISLSPQPVALNKDGNSHLPLADISFQFGCPATPSNSIDLSQFLKPSCAKNLATEESCLVKELAGSDLRISWREGLISRIFEMDDLDCYQWLSDGEEDNAHCNGEDRVEHKLHLKLYSDEKDPLLENKNDDQRADGFGSIELSCDKLSLQKGELESTTGIFSCAESMSTDGGGLVSSGDSDWTLFYRNHLFEV</sequence>
<accession>A0A9D5HHT5</accession>
<dbReference type="AlphaFoldDB" id="A0A9D5HHT5"/>
<proteinExistence type="predicted"/>
<reference evidence="2" key="2">
    <citation type="journal article" date="2022" name="Hortic Res">
        <title>The genome of Dioscorea zingiberensis sheds light on the biosynthesis, origin and evolution of the medicinally important diosgenin saponins.</title>
        <authorList>
            <person name="Li Y."/>
            <person name="Tan C."/>
            <person name="Li Z."/>
            <person name="Guo J."/>
            <person name="Li S."/>
            <person name="Chen X."/>
            <person name="Wang C."/>
            <person name="Dai X."/>
            <person name="Yang H."/>
            <person name="Song W."/>
            <person name="Hou L."/>
            <person name="Xu J."/>
            <person name="Tong Z."/>
            <person name="Xu A."/>
            <person name="Yuan X."/>
            <person name="Wang W."/>
            <person name="Yang Q."/>
            <person name="Chen L."/>
            <person name="Sun Z."/>
            <person name="Wang K."/>
            <person name="Pan B."/>
            <person name="Chen J."/>
            <person name="Bao Y."/>
            <person name="Liu F."/>
            <person name="Qi X."/>
            <person name="Gang D.R."/>
            <person name="Wen J."/>
            <person name="Li J."/>
        </authorList>
    </citation>
    <scope>NUCLEOTIDE SEQUENCE</scope>
    <source>
        <strain evidence="2">Dzin_1.0</strain>
    </source>
</reference>
<feature type="compositionally biased region" description="Basic residues" evidence="1">
    <location>
        <begin position="103"/>
        <end position="112"/>
    </location>
</feature>
<evidence type="ECO:0000313" key="3">
    <source>
        <dbReference type="Proteomes" id="UP001085076"/>
    </source>
</evidence>
<reference evidence="2" key="1">
    <citation type="submission" date="2021-03" db="EMBL/GenBank/DDBJ databases">
        <authorList>
            <person name="Li Z."/>
            <person name="Yang C."/>
        </authorList>
    </citation>
    <scope>NUCLEOTIDE SEQUENCE</scope>
    <source>
        <strain evidence="2">Dzin_1.0</strain>
        <tissue evidence="2">Leaf</tissue>
    </source>
</reference>
<dbReference type="PANTHER" id="PTHR36022:SF1">
    <property type="entry name" value="GPI-ANCHORED ADHESIN-LIKE PROTEIN"/>
    <property type="match status" value="1"/>
</dbReference>
<comment type="caution">
    <text evidence="2">The sequence shown here is derived from an EMBL/GenBank/DDBJ whole genome shotgun (WGS) entry which is preliminary data.</text>
</comment>
<dbReference type="EMBL" id="JAGGNH010000003">
    <property type="protein sequence ID" value="KAJ0977040.1"/>
    <property type="molecule type" value="Genomic_DNA"/>
</dbReference>
<feature type="region of interest" description="Disordered" evidence="1">
    <location>
        <begin position="1"/>
        <end position="145"/>
    </location>
</feature>
<evidence type="ECO:0000313" key="2">
    <source>
        <dbReference type="EMBL" id="KAJ0977040.1"/>
    </source>
</evidence>
<keyword evidence="3" id="KW-1185">Reference proteome</keyword>
<dbReference type="PANTHER" id="PTHR36022">
    <property type="entry name" value="GPI-ANCHORED ADHESIN-LIKE PROTEIN"/>
    <property type="match status" value="1"/>
</dbReference>
<dbReference type="OrthoDB" id="1921902at2759"/>
<name>A0A9D5HHT5_9LILI</name>
<organism evidence="2 3">
    <name type="scientific">Dioscorea zingiberensis</name>
    <dbReference type="NCBI Taxonomy" id="325984"/>
    <lineage>
        <taxon>Eukaryota</taxon>
        <taxon>Viridiplantae</taxon>
        <taxon>Streptophyta</taxon>
        <taxon>Embryophyta</taxon>
        <taxon>Tracheophyta</taxon>
        <taxon>Spermatophyta</taxon>
        <taxon>Magnoliopsida</taxon>
        <taxon>Liliopsida</taxon>
        <taxon>Dioscoreales</taxon>
        <taxon>Dioscoreaceae</taxon>
        <taxon>Dioscorea</taxon>
    </lineage>
</organism>
<feature type="compositionally biased region" description="Basic and acidic residues" evidence="1">
    <location>
        <begin position="113"/>
        <end position="126"/>
    </location>
</feature>
<dbReference type="Proteomes" id="UP001085076">
    <property type="component" value="Miscellaneous, Linkage group lg03"/>
</dbReference>
<gene>
    <name evidence="2" type="ORF">J5N97_012514</name>
</gene>